<dbReference type="Gene3D" id="2.130.10.10">
    <property type="entry name" value="YVTN repeat-like/Quinoprotein amine dehydrogenase"/>
    <property type="match status" value="1"/>
</dbReference>
<dbReference type="PROSITE" id="PS50082">
    <property type="entry name" value="WD_REPEATS_2"/>
    <property type="match status" value="1"/>
</dbReference>
<evidence type="ECO:0000313" key="5">
    <source>
        <dbReference type="EMBL" id="CAD5330310.1"/>
    </source>
</evidence>
<dbReference type="EMBL" id="LR881469">
    <property type="protein sequence ID" value="CAD5330310.1"/>
    <property type="molecule type" value="Genomic_DNA"/>
</dbReference>
<dbReference type="PANTHER" id="PTHR15574:SF59">
    <property type="entry name" value="TRANSDUCIN_WD40 REPEAT-LIKE SUPERFAMILY PROTEIN"/>
    <property type="match status" value="1"/>
</dbReference>
<dbReference type="GO" id="GO:0006886">
    <property type="term" value="P:intracellular protein transport"/>
    <property type="evidence" value="ECO:0007669"/>
    <property type="project" value="InterPro"/>
</dbReference>
<name>A0A7G2F3T0_ARATH</name>
<evidence type="ECO:0000256" key="2">
    <source>
        <dbReference type="ARBA" id="ARBA00022737"/>
    </source>
</evidence>
<keyword evidence="2" id="KW-0677">Repeat</keyword>
<dbReference type="GO" id="GO:0006605">
    <property type="term" value="P:protein targeting"/>
    <property type="evidence" value="ECO:0007669"/>
    <property type="project" value="InterPro"/>
</dbReference>
<gene>
    <name evidence="5" type="ORF">AT9943_LOCUS17854</name>
</gene>
<dbReference type="PROSITE" id="PS50294">
    <property type="entry name" value="WD_REPEATS_REGION"/>
    <property type="match status" value="1"/>
</dbReference>
<feature type="transmembrane region" description="Helical" evidence="4">
    <location>
        <begin position="536"/>
        <end position="559"/>
    </location>
</feature>
<feature type="repeat" description="WD" evidence="3">
    <location>
        <begin position="51"/>
        <end position="92"/>
    </location>
</feature>
<evidence type="ECO:0000256" key="3">
    <source>
        <dbReference type="PROSITE-ProRule" id="PRU00221"/>
    </source>
</evidence>
<dbReference type="InterPro" id="IPR001680">
    <property type="entry name" value="WD40_rpt"/>
</dbReference>
<evidence type="ECO:0000256" key="4">
    <source>
        <dbReference type="SAM" id="Phobius"/>
    </source>
</evidence>
<dbReference type="SUPFAM" id="SSF50978">
    <property type="entry name" value="WD40 repeat-like"/>
    <property type="match status" value="1"/>
</dbReference>
<protein>
    <submittedName>
        <fullName evidence="5">(thale cress) hypothetical protein</fullName>
    </submittedName>
</protein>
<evidence type="ECO:0000313" key="6">
    <source>
        <dbReference type="Proteomes" id="UP000516314"/>
    </source>
</evidence>
<dbReference type="AlphaFoldDB" id="A0A7G2F3T0"/>
<dbReference type="InterPro" id="IPR015943">
    <property type="entry name" value="WD40/YVTN_repeat-like_dom_sf"/>
</dbReference>
<dbReference type="Proteomes" id="UP000516314">
    <property type="component" value="Chromosome 4"/>
</dbReference>
<dbReference type="InterPro" id="IPR045151">
    <property type="entry name" value="DCAF8"/>
</dbReference>
<keyword evidence="4" id="KW-0812">Transmembrane</keyword>
<dbReference type="Pfam" id="PF00400">
    <property type="entry name" value="WD40"/>
    <property type="match status" value="3"/>
</dbReference>
<organism evidence="5 6">
    <name type="scientific">Arabidopsis thaliana</name>
    <name type="common">Mouse-ear cress</name>
    <dbReference type="NCBI Taxonomy" id="3702"/>
    <lineage>
        <taxon>Eukaryota</taxon>
        <taxon>Viridiplantae</taxon>
        <taxon>Streptophyta</taxon>
        <taxon>Embryophyta</taxon>
        <taxon>Tracheophyta</taxon>
        <taxon>Spermatophyta</taxon>
        <taxon>Magnoliopsida</taxon>
        <taxon>eudicotyledons</taxon>
        <taxon>Gunneridae</taxon>
        <taxon>Pentapetalae</taxon>
        <taxon>rosids</taxon>
        <taxon>malvids</taxon>
        <taxon>Brassicales</taxon>
        <taxon>Brassicaceae</taxon>
        <taxon>Camelineae</taxon>
        <taxon>Arabidopsis</taxon>
    </lineage>
</organism>
<keyword evidence="4" id="KW-0472">Membrane</keyword>
<keyword evidence="4" id="KW-1133">Transmembrane helix</keyword>
<dbReference type="GO" id="GO:0016020">
    <property type="term" value="C:membrane"/>
    <property type="evidence" value="ECO:0007669"/>
    <property type="project" value="UniProtKB-SubCell"/>
</dbReference>
<dbReference type="SMART" id="SM00320">
    <property type="entry name" value="WD40"/>
    <property type="match status" value="6"/>
</dbReference>
<evidence type="ECO:0000256" key="1">
    <source>
        <dbReference type="ARBA" id="ARBA00022574"/>
    </source>
</evidence>
<sequence length="563" mass="62709">MSGRPAKRPRTDHSVVNVWERELGLLPNRSFSNRFSASEDLLRRLGLDKKLDKHKGCVNTVSFNADGDILLSGSDDRQVILWDWQTASVKLSFDSGHFNNIFQAKFMPFSDDRTIVTSAADKQVRYSKILESGQVETSLLGKHQGPVHKLAVEPGSPFSFYTCGEDGAVKHFDLRTRVATNLFTCKEAKFNLVVYLHAIAVDPRNPGLLAVAGMDEYARVYDIRSYRSEGLAFSDQSELLASYSDEFIYLFTPDMGLGPTPYPSSTKTEERMTPQVYKEHTNRETVKGVNFFGPKCEYVVSGSDCGRIFIWRKKDGELLRAMEADRHVVNCIESHPHMPLMCSSGIDTDIKIWTPGGTEKPLSPGNAKQASGFGNPRWFDGYYVDDDDDSDDESSEENQLRLPPTLDLGRMVVSPGLLSTVSGVIRLAPSHRILRRDGFGPICFKFSGDLSINGRVSHKHVRGSGTVGSVGSARESWSSHKKLPEEEPLWLSLLRDMVWSTRSLLSFMAEQPSQLKYIEWPTFASTLKTATLSLCLVAVFIVALSSVDAALCYILALILRKAP</sequence>
<dbReference type="PANTHER" id="PTHR15574">
    <property type="entry name" value="WD REPEAT DOMAIN-CONTAINING FAMILY"/>
    <property type="match status" value="1"/>
</dbReference>
<proteinExistence type="predicted"/>
<keyword evidence="1 3" id="KW-0853">WD repeat</keyword>
<reference evidence="5 6" key="1">
    <citation type="submission" date="2020-09" db="EMBL/GenBank/DDBJ databases">
        <authorList>
            <person name="Ashkenazy H."/>
        </authorList>
    </citation>
    <scope>NUCLEOTIDE SEQUENCE [LARGE SCALE GENOMIC DNA]</scope>
    <source>
        <strain evidence="6">cv. Cdm-0</strain>
    </source>
</reference>
<dbReference type="InterPro" id="IPR036322">
    <property type="entry name" value="WD40_repeat_dom_sf"/>
</dbReference>
<accession>A0A7G2F3T0</accession>